<dbReference type="InterPro" id="IPR011009">
    <property type="entry name" value="Kinase-like_dom_sf"/>
</dbReference>
<dbReference type="PANTHER" id="PTHR45646:SF11">
    <property type="entry name" value="SERINE_THREONINE-PROTEIN KINASE DOA"/>
    <property type="match status" value="1"/>
</dbReference>
<dbReference type="PROSITE" id="PS00108">
    <property type="entry name" value="PROTEIN_KINASE_ST"/>
    <property type="match status" value="1"/>
</dbReference>
<evidence type="ECO:0000256" key="2">
    <source>
        <dbReference type="ARBA" id="ARBA00022679"/>
    </source>
</evidence>
<dbReference type="InterPro" id="IPR008271">
    <property type="entry name" value="Ser/Thr_kinase_AS"/>
</dbReference>
<reference evidence="8" key="1">
    <citation type="submission" date="2022-11" db="EMBL/GenBank/DDBJ databases">
        <title>Centuries of genome instability and evolution in soft-shell clam transmissible cancer (bioRxiv).</title>
        <authorList>
            <person name="Hart S.F.M."/>
            <person name="Yonemitsu M.A."/>
            <person name="Giersch R.M."/>
            <person name="Beal B.F."/>
            <person name="Arriagada G."/>
            <person name="Davis B.W."/>
            <person name="Ostrander E.A."/>
            <person name="Goff S.P."/>
            <person name="Metzger M.J."/>
        </authorList>
    </citation>
    <scope>NUCLEOTIDE SEQUENCE</scope>
    <source>
        <strain evidence="8">MELC-2E11</strain>
        <tissue evidence="8">Siphon/mantle</tissue>
    </source>
</reference>
<name>A0ABY7F661_MYAAR</name>
<protein>
    <submittedName>
        <fullName evidence="8">CLK2-like protein</fullName>
    </submittedName>
</protein>
<evidence type="ECO:0000256" key="4">
    <source>
        <dbReference type="ARBA" id="ARBA00022777"/>
    </source>
</evidence>
<proteinExistence type="inferred from homology"/>
<evidence type="ECO:0000256" key="3">
    <source>
        <dbReference type="ARBA" id="ARBA00022741"/>
    </source>
</evidence>
<keyword evidence="2" id="KW-0808">Transferase</keyword>
<keyword evidence="1" id="KW-0723">Serine/threonine-protein kinase</keyword>
<keyword evidence="5" id="KW-0067">ATP-binding</keyword>
<dbReference type="Proteomes" id="UP001164746">
    <property type="component" value="Chromosome 10"/>
</dbReference>
<dbReference type="PANTHER" id="PTHR45646">
    <property type="entry name" value="SERINE/THREONINE-PROTEIN KINASE DOA-RELATED"/>
    <property type="match status" value="1"/>
</dbReference>
<evidence type="ECO:0000259" key="7">
    <source>
        <dbReference type="PROSITE" id="PS50011"/>
    </source>
</evidence>
<dbReference type="PROSITE" id="PS50011">
    <property type="entry name" value="PROTEIN_KINASE_DOM"/>
    <property type="match status" value="1"/>
</dbReference>
<dbReference type="SUPFAM" id="SSF56112">
    <property type="entry name" value="Protein kinase-like (PK-like)"/>
    <property type="match status" value="2"/>
</dbReference>
<dbReference type="Gene3D" id="1.10.510.10">
    <property type="entry name" value="Transferase(Phosphotransferase) domain 1"/>
    <property type="match status" value="3"/>
</dbReference>
<gene>
    <name evidence="8" type="ORF">MAR_030888</name>
</gene>
<keyword evidence="3" id="KW-0547">Nucleotide-binding</keyword>
<evidence type="ECO:0000256" key="1">
    <source>
        <dbReference type="ARBA" id="ARBA00022527"/>
    </source>
</evidence>
<dbReference type="EMBL" id="CP111021">
    <property type="protein sequence ID" value="WAR16294.1"/>
    <property type="molecule type" value="Genomic_DNA"/>
</dbReference>
<feature type="domain" description="Protein kinase" evidence="7">
    <location>
        <begin position="1"/>
        <end position="392"/>
    </location>
</feature>
<dbReference type="SMART" id="SM00220">
    <property type="entry name" value="S_TKc"/>
    <property type="match status" value="1"/>
</dbReference>
<evidence type="ECO:0000313" key="8">
    <source>
        <dbReference type="EMBL" id="WAR16294.1"/>
    </source>
</evidence>
<dbReference type="InterPro" id="IPR000719">
    <property type="entry name" value="Prot_kinase_dom"/>
</dbReference>
<dbReference type="Pfam" id="PF00069">
    <property type="entry name" value="Pkinase"/>
    <property type="match status" value="1"/>
</dbReference>
<keyword evidence="9" id="KW-1185">Reference proteome</keyword>
<evidence type="ECO:0000313" key="9">
    <source>
        <dbReference type="Proteomes" id="UP001164746"/>
    </source>
</evidence>
<accession>A0ABY7F661</accession>
<evidence type="ECO:0000256" key="5">
    <source>
        <dbReference type="ARBA" id="ARBA00022840"/>
    </source>
</evidence>
<comment type="similarity">
    <text evidence="6">Belongs to the protein kinase superfamily. CMGC Ser/Thr protein kinase family. Lammer subfamily.</text>
</comment>
<organism evidence="8 9">
    <name type="scientific">Mya arenaria</name>
    <name type="common">Soft-shell clam</name>
    <dbReference type="NCBI Taxonomy" id="6604"/>
    <lineage>
        <taxon>Eukaryota</taxon>
        <taxon>Metazoa</taxon>
        <taxon>Spiralia</taxon>
        <taxon>Lophotrochozoa</taxon>
        <taxon>Mollusca</taxon>
        <taxon>Bivalvia</taxon>
        <taxon>Autobranchia</taxon>
        <taxon>Heteroconchia</taxon>
        <taxon>Euheterodonta</taxon>
        <taxon>Imparidentia</taxon>
        <taxon>Neoheterodontei</taxon>
        <taxon>Myida</taxon>
        <taxon>Myoidea</taxon>
        <taxon>Myidae</taxon>
        <taxon>Mya</taxon>
    </lineage>
</organism>
<evidence type="ECO:0000256" key="6">
    <source>
        <dbReference type="ARBA" id="ARBA00037966"/>
    </source>
</evidence>
<keyword evidence="4" id="KW-0418">Kinase</keyword>
<sequence>MIALGHDQRAVRWKSDGKRGNMRKIAGIKDTQAVSAENFVVEIVPMNAMTTDHDHAVMIQESTDHVITDTGPDLDPDLVATDQSEVGTTTAVGKETATSAAIFSPDRAVAVDITAAVITPAQSTNRPRIVVRTVAVPADADTNTGNTRGGATDIDDAVRMVLVKVRDGQHVALKIIKNVEKYLLHENHLTHTDLKPENILFASSDYDVTYNAKKKRDERHVKSTDIQLIDFGSATFDHEHHSTIVSTRHYRAPEVILELGWSQPCDVWSIGCIMFELYTGYTLFQHYLKDKGPEHLLIFDLIEKMLDYDPSTRINLKEAKRHQFFQSLHNKAEDEAEEKARAAAAKAAVEMRYMKDPNSTDHQELFDLIDKLLMYEPSERLTFKQALRHPFLAPYYVSERDRSSLLDNGAPSNGYR</sequence>
<dbReference type="InterPro" id="IPR051175">
    <property type="entry name" value="CLK_kinases"/>
</dbReference>